<feature type="transmembrane region" description="Helical" evidence="1">
    <location>
        <begin position="20"/>
        <end position="44"/>
    </location>
</feature>
<dbReference type="PROSITE" id="PS00409">
    <property type="entry name" value="PROKAR_NTER_METHYL"/>
    <property type="match status" value="1"/>
</dbReference>
<evidence type="ECO:0008006" key="3">
    <source>
        <dbReference type="Google" id="ProtNLM"/>
    </source>
</evidence>
<evidence type="ECO:0000256" key="1">
    <source>
        <dbReference type="SAM" id="Phobius"/>
    </source>
</evidence>
<dbReference type="Pfam" id="PF07963">
    <property type="entry name" value="N_methyl"/>
    <property type="match status" value="1"/>
</dbReference>
<keyword evidence="1" id="KW-0812">Transmembrane</keyword>
<organism evidence="2">
    <name type="scientific">hydrothermal vent metagenome</name>
    <dbReference type="NCBI Taxonomy" id="652676"/>
    <lineage>
        <taxon>unclassified sequences</taxon>
        <taxon>metagenomes</taxon>
        <taxon>ecological metagenomes</taxon>
    </lineage>
</organism>
<sequence>MEKQFNSYSLPITNKKGVTLIEVLVAIVILAVGLTSVAMMQYMAVSGNALGRETQIASELGQDLLERMRSTPVRNDTGTVNSIFVAYTHPTGEDNTILQNPVGSGDADYDPVTRAGGMTFTRIWWVEDDCRNVIINDPTPNTRVCTPAPPGACAGGAAMNNVKAIAVRVCWTDKNGGNHSVTLNGVKWDETATP</sequence>
<gene>
    <name evidence="2" type="ORF">MNBD_NITROSPIRAE03-241</name>
</gene>
<dbReference type="NCBIfam" id="TIGR02523">
    <property type="entry name" value="type_IV_pilV"/>
    <property type="match status" value="1"/>
</dbReference>
<dbReference type="InterPro" id="IPR012902">
    <property type="entry name" value="N_methyl_site"/>
</dbReference>
<reference evidence="2" key="1">
    <citation type="submission" date="2018-06" db="EMBL/GenBank/DDBJ databases">
        <authorList>
            <person name="Zhirakovskaya E."/>
        </authorList>
    </citation>
    <scope>NUCLEOTIDE SEQUENCE</scope>
</reference>
<keyword evidence="1" id="KW-0472">Membrane</keyword>
<accession>A0A3B1DXT7</accession>
<dbReference type="EMBL" id="UOGI01000202">
    <property type="protein sequence ID" value="VAX33717.1"/>
    <property type="molecule type" value="Genomic_DNA"/>
</dbReference>
<evidence type="ECO:0000313" key="2">
    <source>
        <dbReference type="EMBL" id="VAX33717.1"/>
    </source>
</evidence>
<keyword evidence="1" id="KW-1133">Transmembrane helix</keyword>
<protein>
    <recommendedName>
        <fullName evidence="3">Type IV fimbrial biogenesis protein PilV</fullName>
    </recommendedName>
</protein>
<dbReference type="InterPro" id="IPR013362">
    <property type="entry name" value="Pilus_4_PilV"/>
</dbReference>
<name>A0A3B1DXT7_9ZZZZ</name>
<dbReference type="NCBIfam" id="TIGR02532">
    <property type="entry name" value="IV_pilin_GFxxxE"/>
    <property type="match status" value="1"/>
</dbReference>
<proteinExistence type="predicted"/>
<dbReference type="AlphaFoldDB" id="A0A3B1DXT7"/>